<feature type="transmembrane region" description="Helical" evidence="6">
    <location>
        <begin position="164"/>
        <end position="191"/>
    </location>
</feature>
<feature type="transmembrane region" description="Helical" evidence="6">
    <location>
        <begin position="83"/>
        <end position="110"/>
    </location>
</feature>
<dbReference type="Proteomes" id="UP000766904">
    <property type="component" value="Unassembled WGS sequence"/>
</dbReference>
<protein>
    <submittedName>
        <fullName evidence="7">Flippase</fullName>
    </submittedName>
</protein>
<dbReference type="InterPro" id="IPR050833">
    <property type="entry name" value="Poly_Biosynth_Transport"/>
</dbReference>
<feature type="transmembrane region" description="Helical" evidence="6">
    <location>
        <begin position="394"/>
        <end position="414"/>
    </location>
</feature>
<dbReference type="RefSeq" id="WP_148859394.1">
    <property type="nucleotide sequence ID" value="NZ_PHNJ01000011.1"/>
</dbReference>
<feature type="transmembrane region" description="Helical" evidence="6">
    <location>
        <begin position="426"/>
        <end position="448"/>
    </location>
</feature>
<feature type="transmembrane region" description="Helical" evidence="6">
    <location>
        <begin position="340"/>
        <end position="363"/>
    </location>
</feature>
<feature type="transmembrane region" description="Helical" evidence="6">
    <location>
        <begin position="41"/>
        <end position="62"/>
    </location>
</feature>
<organism evidence="7 8">
    <name type="scientific">Natronococcus pandeyae</name>
    <dbReference type="NCBI Taxonomy" id="2055836"/>
    <lineage>
        <taxon>Archaea</taxon>
        <taxon>Methanobacteriati</taxon>
        <taxon>Methanobacteriota</taxon>
        <taxon>Stenosarchaea group</taxon>
        <taxon>Halobacteria</taxon>
        <taxon>Halobacteriales</taxon>
        <taxon>Natrialbaceae</taxon>
        <taxon>Natronococcus</taxon>
    </lineage>
</organism>
<proteinExistence type="predicted"/>
<dbReference type="PANTHER" id="PTHR30250">
    <property type="entry name" value="PST FAMILY PREDICTED COLANIC ACID TRANSPORTER"/>
    <property type="match status" value="1"/>
</dbReference>
<evidence type="ECO:0000256" key="5">
    <source>
        <dbReference type="ARBA" id="ARBA00023136"/>
    </source>
</evidence>
<evidence type="ECO:0000313" key="7">
    <source>
        <dbReference type="EMBL" id="TYL37247.1"/>
    </source>
</evidence>
<keyword evidence="2" id="KW-1003">Cell membrane</keyword>
<keyword evidence="3 6" id="KW-0812">Transmembrane</keyword>
<dbReference type="PANTHER" id="PTHR30250:SF11">
    <property type="entry name" value="O-ANTIGEN TRANSPORTER-RELATED"/>
    <property type="match status" value="1"/>
</dbReference>
<evidence type="ECO:0000256" key="6">
    <source>
        <dbReference type="SAM" id="Phobius"/>
    </source>
</evidence>
<gene>
    <name evidence="7" type="ORF">CV102_18215</name>
</gene>
<keyword evidence="4 6" id="KW-1133">Transmembrane helix</keyword>
<evidence type="ECO:0000256" key="2">
    <source>
        <dbReference type="ARBA" id="ARBA00022475"/>
    </source>
</evidence>
<evidence type="ECO:0000256" key="3">
    <source>
        <dbReference type="ARBA" id="ARBA00022692"/>
    </source>
</evidence>
<keyword evidence="8" id="KW-1185">Reference proteome</keyword>
<feature type="transmembrane region" description="Helical" evidence="6">
    <location>
        <begin position="301"/>
        <end position="320"/>
    </location>
</feature>
<dbReference type="EMBL" id="PHNJ01000011">
    <property type="protein sequence ID" value="TYL37247.1"/>
    <property type="molecule type" value="Genomic_DNA"/>
</dbReference>
<sequence length="488" mass="53269">MTSTPDISSRFKFELIGRIFAISSVALLIAVLTRILDPHSYGLLFLAISILSTIELFAKLGIARSAARYVSEYKEKDNSQLQYILRTSFLYNLATIVLVVATMLVSYQHIAYFLGEPDLSPYLLLGTLYIIFGTLTAYVRLILQGFELIKSAALVHAIDRGSRLVFAIGLVTLGYGALGALGGYVLGFFFATIVGLKYIREEYIFEYQSGAEIKYNLRRRIAEYTIPLTAVSTANRIDKEVDTILVGWFLNPAAVSFYVLGKQIVSFVEAPASSLGFTISPALGSEKADENTKRAAKIYEISLLNILTLYVPGAAGLAIISEPFIEIVFGTDYSGAAPVLQVFGIYVILAAVMNITSNGLDFLGKARFRAVLKGITAVLNLILNLLLIPTIGVAGAAISTVITYMIYTFGSVYVMHIELDLRLKHLISKSTQIFGVTILMSFLVFLYLSQTNGIISLVGGVVIGIISWGIFSLSVGLIQINDIKSLIE</sequence>
<dbReference type="AlphaFoldDB" id="A0A8J8Q0U7"/>
<feature type="transmembrane region" description="Helical" evidence="6">
    <location>
        <begin position="370"/>
        <end position="388"/>
    </location>
</feature>
<dbReference type="OrthoDB" id="202076at2157"/>
<accession>A0A8J8Q0U7</accession>
<evidence type="ECO:0000313" key="8">
    <source>
        <dbReference type="Proteomes" id="UP000766904"/>
    </source>
</evidence>
<evidence type="ECO:0000256" key="1">
    <source>
        <dbReference type="ARBA" id="ARBA00004651"/>
    </source>
</evidence>
<feature type="transmembrane region" description="Helical" evidence="6">
    <location>
        <begin position="122"/>
        <end position="143"/>
    </location>
</feature>
<keyword evidence="5 6" id="KW-0472">Membrane</keyword>
<dbReference type="InterPro" id="IPR002797">
    <property type="entry name" value="Polysacc_synth"/>
</dbReference>
<evidence type="ECO:0000256" key="4">
    <source>
        <dbReference type="ARBA" id="ARBA00022989"/>
    </source>
</evidence>
<feature type="transmembrane region" description="Helical" evidence="6">
    <location>
        <begin position="243"/>
        <end position="261"/>
    </location>
</feature>
<comment type="subcellular location">
    <subcellularLocation>
        <location evidence="1">Cell membrane</location>
        <topology evidence="1">Multi-pass membrane protein</topology>
    </subcellularLocation>
</comment>
<comment type="caution">
    <text evidence="7">The sequence shown here is derived from an EMBL/GenBank/DDBJ whole genome shotgun (WGS) entry which is preliminary data.</text>
</comment>
<reference evidence="7" key="1">
    <citation type="submission" date="2017-11" db="EMBL/GenBank/DDBJ databases">
        <authorList>
            <person name="Kajale S.C."/>
            <person name="Sharma A."/>
        </authorList>
    </citation>
    <scope>NUCLEOTIDE SEQUENCE</scope>
    <source>
        <strain evidence="7">LS1_42</strain>
    </source>
</reference>
<name>A0A8J8Q0U7_9EURY</name>
<feature type="transmembrane region" description="Helical" evidence="6">
    <location>
        <begin position="15"/>
        <end position="35"/>
    </location>
</feature>
<dbReference type="GO" id="GO:0005886">
    <property type="term" value="C:plasma membrane"/>
    <property type="evidence" value="ECO:0007669"/>
    <property type="project" value="UniProtKB-SubCell"/>
</dbReference>
<dbReference type="Pfam" id="PF01943">
    <property type="entry name" value="Polysacc_synt"/>
    <property type="match status" value="1"/>
</dbReference>
<feature type="transmembrane region" description="Helical" evidence="6">
    <location>
        <begin position="454"/>
        <end position="478"/>
    </location>
</feature>